<evidence type="ECO:0000259" key="2">
    <source>
        <dbReference type="Pfam" id="PF00724"/>
    </source>
</evidence>
<dbReference type="PANTHER" id="PTHR22893:SF91">
    <property type="entry name" value="NADPH DEHYDROGENASE 2-RELATED"/>
    <property type="match status" value="1"/>
</dbReference>
<reference evidence="3" key="1">
    <citation type="submission" date="2023-06" db="EMBL/GenBank/DDBJ databases">
        <title>Genome-scale phylogeny and comparative genomics of the fungal order Sordariales.</title>
        <authorList>
            <consortium name="Lawrence Berkeley National Laboratory"/>
            <person name="Hensen N."/>
            <person name="Bonometti L."/>
            <person name="Westerberg I."/>
            <person name="Brannstrom I.O."/>
            <person name="Guillou S."/>
            <person name="Cros-Aarteil S."/>
            <person name="Calhoun S."/>
            <person name="Haridas S."/>
            <person name="Kuo A."/>
            <person name="Mondo S."/>
            <person name="Pangilinan J."/>
            <person name="Riley R."/>
            <person name="Labutti K."/>
            <person name="Andreopoulos B."/>
            <person name="Lipzen A."/>
            <person name="Chen C."/>
            <person name="Yanf M."/>
            <person name="Daum C."/>
            <person name="Ng V."/>
            <person name="Clum A."/>
            <person name="Steindorff A."/>
            <person name="Ohm R."/>
            <person name="Martin F."/>
            <person name="Silar P."/>
            <person name="Natvig D."/>
            <person name="Lalanne C."/>
            <person name="Gautier V."/>
            <person name="Ament-Velasquez S.L."/>
            <person name="Kruys A."/>
            <person name="Hutchinson M.I."/>
            <person name="Powell A.J."/>
            <person name="Barry K."/>
            <person name="Miller A.N."/>
            <person name="Grigoriev I.V."/>
            <person name="Debuchy R."/>
            <person name="Gladieux P."/>
            <person name="Thoren M.H."/>
            <person name="Johannesson H."/>
        </authorList>
    </citation>
    <scope>NUCLEOTIDE SEQUENCE</scope>
    <source>
        <strain evidence="3">PSN4</strain>
    </source>
</reference>
<dbReference type="Gene3D" id="3.20.20.70">
    <property type="entry name" value="Aldolase class I"/>
    <property type="match status" value="1"/>
</dbReference>
<dbReference type="InterPro" id="IPR045247">
    <property type="entry name" value="Oye-like"/>
</dbReference>
<name>A0AAJ0B427_9PEZI</name>
<dbReference type="PANTHER" id="PTHR22893">
    <property type="entry name" value="NADH OXIDOREDUCTASE-RELATED"/>
    <property type="match status" value="1"/>
</dbReference>
<organism evidence="3 4">
    <name type="scientific">Echria macrotheca</name>
    <dbReference type="NCBI Taxonomy" id="438768"/>
    <lineage>
        <taxon>Eukaryota</taxon>
        <taxon>Fungi</taxon>
        <taxon>Dikarya</taxon>
        <taxon>Ascomycota</taxon>
        <taxon>Pezizomycotina</taxon>
        <taxon>Sordariomycetes</taxon>
        <taxon>Sordariomycetidae</taxon>
        <taxon>Sordariales</taxon>
        <taxon>Schizotheciaceae</taxon>
        <taxon>Echria</taxon>
    </lineage>
</organism>
<dbReference type="CDD" id="cd02933">
    <property type="entry name" value="OYE_like_FMN"/>
    <property type="match status" value="1"/>
</dbReference>
<dbReference type="SUPFAM" id="SSF51395">
    <property type="entry name" value="FMN-linked oxidoreductases"/>
    <property type="match status" value="1"/>
</dbReference>
<evidence type="ECO:0000256" key="1">
    <source>
        <dbReference type="ARBA" id="ARBA00022630"/>
    </source>
</evidence>
<dbReference type="AlphaFoldDB" id="A0AAJ0B427"/>
<dbReference type="Proteomes" id="UP001239445">
    <property type="component" value="Unassembled WGS sequence"/>
</dbReference>
<comment type="caution">
    <text evidence="3">The sequence shown here is derived from an EMBL/GenBank/DDBJ whole genome shotgun (WGS) entry which is preliminary data.</text>
</comment>
<dbReference type="GO" id="GO:0010181">
    <property type="term" value="F:FMN binding"/>
    <property type="evidence" value="ECO:0007669"/>
    <property type="project" value="InterPro"/>
</dbReference>
<dbReference type="EMBL" id="MU839852">
    <property type="protein sequence ID" value="KAK1749812.1"/>
    <property type="molecule type" value="Genomic_DNA"/>
</dbReference>
<evidence type="ECO:0000313" key="4">
    <source>
        <dbReference type="Proteomes" id="UP001239445"/>
    </source>
</evidence>
<dbReference type="Pfam" id="PF00724">
    <property type="entry name" value="Oxidored_FMN"/>
    <property type="match status" value="1"/>
</dbReference>
<dbReference type="GO" id="GO:0003959">
    <property type="term" value="F:NADPH dehydrogenase activity"/>
    <property type="evidence" value="ECO:0007669"/>
    <property type="project" value="TreeGrafter"/>
</dbReference>
<keyword evidence="1" id="KW-0285">Flavoprotein</keyword>
<protein>
    <recommendedName>
        <fullName evidence="2">NADH:flavin oxidoreductase/NADH oxidase N-terminal domain-containing protein</fullName>
    </recommendedName>
</protein>
<keyword evidence="4" id="KW-1185">Reference proteome</keyword>
<dbReference type="InterPro" id="IPR001155">
    <property type="entry name" value="OxRdtase_FMN_N"/>
</dbReference>
<accession>A0AAJ0B427</accession>
<proteinExistence type="predicted"/>
<dbReference type="InterPro" id="IPR013785">
    <property type="entry name" value="Aldolase_TIM"/>
</dbReference>
<gene>
    <name evidence="3" type="ORF">QBC47DRAFT_426600</name>
</gene>
<feature type="domain" description="NADH:flavin oxidoreductase/NADH oxidase N-terminal" evidence="2">
    <location>
        <begin position="7"/>
        <end position="343"/>
    </location>
</feature>
<sequence>MAGITSKLWRPLKIGHVQLGHRVAMPALSRHRADNESRVQDIVKEYFAQRSSSGGLLISDATQISPGAGGAAHAPGIWNDEQIAAWKNVTDAVHARGAKMFCQLWHTGRTGDAERLRFHGRKLMSSSAVPLDLTDHSAQPVPEEMTERDIWNTVSEYAVAAHNAVFKAGFDGVEIHGGNGYLPDQFLQDTCNNRTDGWGGSIPKRARFHLEVTKAVANEVGANRTAVRLTPHGVFHSMGMADAVPQFAYLVGELRHLGLAYLSLVEPRGTGLNATDKRRWAPNGVLVEIWQNTSPVILAGGFTQDSAQEAVDTVYKDYDVVIAFGRHFISTPDLAFRFRNGLEFNPYDRTTFYKPPTEKGYLDYNYSVAYRAEMSKGNVEGVKPFLPNASSVA</sequence>
<evidence type="ECO:0000313" key="3">
    <source>
        <dbReference type="EMBL" id="KAK1749812.1"/>
    </source>
</evidence>